<dbReference type="GO" id="GO:0052689">
    <property type="term" value="F:carboxylic ester hydrolase activity"/>
    <property type="evidence" value="ECO:0007669"/>
    <property type="project" value="UniProtKB-KW"/>
</dbReference>
<evidence type="ECO:0000256" key="1">
    <source>
        <dbReference type="ARBA" id="ARBA00005622"/>
    </source>
</evidence>
<evidence type="ECO:0000313" key="10">
    <source>
        <dbReference type="Proteomes" id="UP000066995"/>
    </source>
</evidence>
<dbReference type="Proteomes" id="UP000066995">
    <property type="component" value="Chromosome"/>
</dbReference>
<dbReference type="AlphaFoldDB" id="W0QCX3"/>
<accession>W0QCX3</accession>
<sequence length="287" mass="32670">MRILTACKDVMQQIENYRIFEGQQQVWKHSSSTLNCEMKFAIYLPKSADTQKLPVLYWLSGLTCTEQNFITKSGFQRYANEHNVIVVAPDTSPRGENVANDEAYDLGQGAGFYLNATQSDWATHYQMYDYIVSELPQLINEHFPTNGKASIFGHSMGGHGALTIAFKNAEQYQSVSAFSPIVAPSQVPWGQKAFLAYLGENQTAWQDYDCVALLEKHRPSLPILIEQGDKDQFLNEQLKPELFCQMADKLGIAYQFNLREGYDHSYYFIASFIGKHIEFHAKNLYSL</sequence>
<gene>
    <name evidence="9" type="ORF">X808_18610</name>
</gene>
<evidence type="ECO:0000313" key="9">
    <source>
        <dbReference type="EMBL" id="AHG76381.1"/>
    </source>
</evidence>
<dbReference type="EMBL" id="CP006943">
    <property type="protein sequence ID" value="AHG76381.1"/>
    <property type="molecule type" value="Genomic_DNA"/>
</dbReference>
<dbReference type="KEGG" id="mvi:X808_18610"/>
<evidence type="ECO:0000256" key="7">
    <source>
        <dbReference type="PIRSR" id="PIRSR614186-1"/>
    </source>
</evidence>
<dbReference type="GO" id="GO:0046294">
    <property type="term" value="P:formaldehyde catabolic process"/>
    <property type="evidence" value="ECO:0007669"/>
    <property type="project" value="InterPro"/>
</dbReference>
<evidence type="ECO:0000256" key="2">
    <source>
        <dbReference type="ARBA" id="ARBA00012479"/>
    </source>
</evidence>
<feature type="active site" description="Charge relay system" evidence="7">
    <location>
        <position position="264"/>
    </location>
</feature>
<evidence type="ECO:0000256" key="4">
    <source>
        <dbReference type="ARBA" id="ARBA00022801"/>
    </source>
</evidence>
<dbReference type="HOGENOM" id="CLU_056472_0_0_6"/>
<dbReference type="PANTHER" id="PTHR10061">
    <property type="entry name" value="S-FORMYLGLUTATHIONE HYDROLASE"/>
    <property type="match status" value="1"/>
</dbReference>
<dbReference type="PANTHER" id="PTHR10061:SF0">
    <property type="entry name" value="S-FORMYLGLUTATHIONE HYDROLASE"/>
    <property type="match status" value="1"/>
</dbReference>
<evidence type="ECO:0000256" key="5">
    <source>
        <dbReference type="ARBA" id="ARBA00047590"/>
    </source>
</evidence>
<comment type="catalytic activity">
    <reaction evidence="5 8">
        <text>S-formylglutathione + H2O = formate + glutathione + H(+)</text>
        <dbReference type="Rhea" id="RHEA:14961"/>
        <dbReference type="ChEBI" id="CHEBI:15377"/>
        <dbReference type="ChEBI" id="CHEBI:15378"/>
        <dbReference type="ChEBI" id="CHEBI:15740"/>
        <dbReference type="ChEBI" id="CHEBI:57688"/>
        <dbReference type="ChEBI" id="CHEBI:57925"/>
        <dbReference type="EC" id="3.1.2.12"/>
    </reaction>
</comment>
<dbReference type="InterPro" id="IPR014186">
    <property type="entry name" value="S-formylglutathione_hydrol"/>
</dbReference>
<dbReference type="GO" id="GO:0018738">
    <property type="term" value="F:S-formylglutathione hydrolase activity"/>
    <property type="evidence" value="ECO:0007669"/>
    <property type="project" value="UniProtKB-UniRule"/>
</dbReference>
<reference evidence="9 10" key="1">
    <citation type="submission" date="2013-12" db="EMBL/GenBank/DDBJ databases">
        <title>Annotation of the Mannheimia varigena USDA-ARS-USMARC-1296 complete genome.</title>
        <authorList>
            <person name="Harhay G.P."/>
            <person name="Clawson M.L."/>
            <person name="Murray R.W."/>
            <person name="Lubbers B.V."/>
            <person name="Heaton M.P."/>
            <person name="Chitko-Mckown C.G."/>
            <person name="Harhay D.M."/>
            <person name="Smith T.P.L."/>
        </authorList>
    </citation>
    <scope>NUCLEOTIDE SEQUENCE [LARGE SCALE GENOMIC DNA]</scope>
    <source>
        <strain evidence="9 10">USDA-ARS-USMARC-1296</strain>
    </source>
</reference>
<organism evidence="9 10">
    <name type="scientific">Mannheimia varigena USDA-ARS-USMARC-1296</name>
    <dbReference type="NCBI Taxonomy" id="1433287"/>
    <lineage>
        <taxon>Bacteria</taxon>
        <taxon>Pseudomonadati</taxon>
        <taxon>Pseudomonadota</taxon>
        <taxon>Gammaproteobacteria</taxon>
        <taxon>Pasteurellales</taxon>
        <taxon>Pasteurellaceae</taxon>
        <taxon>Mannheimia</taxon>
    </lineage>
</organism>
<dbReference type="InterPro" id="IPR029058">
    <property type="entry name" value="AB_hydrolase_fold"/>
</dbReference>
<feature type="active site" description="Charge relay system" evidence="7">
    <location>
        <position position="231"/>
    </location>
</feature>
<dbReference type="STRING" id="1433287.X808_18610"/>
<keyword evidence="3 8" id="KW-0719">Serine esterase</keyword>
<comment type="function">
    <text evidence="8">Serine hydrolase involved in the detoxification of formaldehyde.</text>
</comment>
<dbReference type="PATRIC" id="fig|1433287.3.peg.1856"/>
<evidence type="ECO:0000256" key="6">
    <source>
        <dbReference type="NCBIfam" id="TIGR02821"/>
    </source>
</evidence>
<name>W0QCX3_9PAST</name>
<dbReference type="eggNOG" id="COG0627">
    <property type="taxonomic scope" value="Bacteria"/>
</dbReference>
<dbReference type="NCBIfam" id="TIGR02821">
    <property type="entry name" value="fghA_ester_D"/>
    <property type="match status" value="1"/>
</dbReference>
<keyword evidence="10" id="KW-1185">Reference proteome</keyword>
<dbReference type="Pfam" id="PF00756">
    <property type="entry name" value="Esterase"/>
    <property type="match status" value="1"/>
</dbReference>
<dbReference type="GO" id="GO:0005829">
    <property type="term" value="C:cytosol"/>
    <property type="evidence" value="ECO:0007669"/>
    <property type="project" value="TreeGrafter"/>
</dbReference>
<feature type="active site" description="Charge relay system" evidence="7">
    <location>
        <position position="155"/>
    </location>
</feature>
<dbReference type="EC" id="3.1.2.12" evidence="2 6"/>
<comment type="similarity">
    <text evidence="1 8">Belongs to the esterase D family.</text>
</comment>
<dbReference type="Gene3D" id="3.40.50.1820">
    <property type="entry name" value="alpha/beta hydrolase"/>
    <property type="match status" value="1"/>
</dbReference>
<dbReference type="InterPro" id="IPR000801">
    <property type="entry name" value="Esterase-like"/>
</dbReference>
<dbReference type="SUPFAM" id="SSF53474">
    <property type="entry name" value="alpha/beta-Hydrolases"/>
    <property type="match status" value="1"/>
</dbReference>
<dbReference type="FunFam" id="3.40.50.1820:FF:000002">
    <property type="entry name" value="S-formylglutathione hydrolase"/>
    <property type="match status" value="1"/>
</dbReference>
<protein>
    <recommendedName>
        <fullName evidence="2 6">S-formylglutathione hydrolase</fullName>
        <ecNumber evidence="2 6">3.1.2.12</ecNumber>
    </recommendedName>
</protein>
<evidence type="ECO:0000256" key="3">
    <source>
        <dbReference type="ARBA" id="ARBA00022487"/>
    </source>
</evidence>
<proteinExistence type="inferred from homology"/>
<keyword evidence="4 8" id="KW-0378">Hydrolase</keyword>
<evidence type="ECO:0000256" key="8">
    <source>
        <dbReference type="RuleBase" id="RU363068"/>
    </source>
</evidence>